<gene>
    <name evidence="2" type="ORF">AM1BK_45040</name>
</gene>
<proteinExistence type="predicted"/>
<organism evidence="2 3">
    <name type="scientific">Neobacillus kokaensis</name>
    <dbReference type="NCBI Taxonomy" id="2759023"/>
    <lineage>
        <taxon>Bacteria</taxon>
        <taxon>Bacillati</taxon>
        <taxon>Bacillota</taxon>
        <taxon>Bacilli</taxon>
        <taxon>Bacillales</taxon>
        <taxon>Bacillaceae</taxon>
        <taxon>Neobacillus</taxon>
    </lineage>
</organism>
<dbReference type="EMBL" id="BNDS01000031">
    <property type="protein sequence ID" value="GHI00962.1"/>
    <property type="molecule type" value="Genomic_DNA"/>
</dbReference>
<name>A0ABQ3NAW7_9BACI</name>
<dbReference type="RefSeq" id="WP_191276625.1">
    <property type="nucleotide sequence ID" value="NZ_BNDS01000031.1"/>
</dbReference>
<protein>
    <submittedName>
        <fullName evidence="2">Uncharacterized protein</fullName>
    </submittedName>
</protein>
<evidence type="ECO:0000256" key="1">
    <source>
        <dbReference type="SAM" id="Phobius"/>
    </source>
</evidence>
<sequence length="249" mass="29458">MKKKYVFLTSFILLIISGFLVGHVYYKSKQLQEVRKAMLDELSTKYGKSFIVSNLSYGKALGNKTGTYTADVYPKGEKSLEFQVHLSESGKILDESYKEMIWRREAIKSWEPFMRKLGITSYAVNIHIPEEIEEQYGVEDSYNDILKKHKHIMSEYLFIGQIEKDFDKKKEILKVKEITNHILRRELQDFSIEWRYYENGSKNADVFEMRKTTPSYSWHFSKKDVLKGATEENLDRFFIQHKKETSPTR</sequence>
<keyword evidence="1" id="KW-0812">Transmembrane</keyword>
<dbReference type="Proteomes" id="UP000637074">
    <property type="component" value="Unassembled WGS sequence"/>
</dbReference>
<evidence type="ECO:0000313" key="2">
    <source>
        <dbReference type="EMBL" id="GHI00962.1"/>
    </source>
</evidence>
<keyword evidence="1" id="KW-0472">Membrane</keyword>
<feature type="transmembrane region" description="Helical" evidence="1">
    <location>
        <begin position="6"/>
        <end position="26"/>
    </location>
</feature>
<comment type="caution">
    <text evidence="2">The sequence shown here is derived from an EMBL/GenBank/DDBJ whole genome shotgun (WGS) entry which is preliminary data.</text>
</comment>
<keyword evidence="1" id="KW-1133">Transmembrane helix</keyword>
<accession>A0ABQ3NAW7</accession>
<keyword evidence="3" id="KW-1185">Reference proteome</keyword>
<reference evidence="2 3" key="1">
    <citation type="journal article" date="2022" name="Int. J. Syst. Evol. Microbiol.">
        <title>Neobacillus kokaensis sp. nov., isolated from soil.</title>
        <authorList>
            <person name="Yuki K."/>
            <person name="Matsubara H."/>
            <person name="Yamaguchi S."/>
        </authorList>
    </citation>
    <scope>NUCLEOTIDE SEQUENCE [LARGE SCALE GENOMIC DNA]</scope>
    <source>
        <strain evidence="2 3">LOB 377</strain>
    </source>
</reference>
<evidence type="ECO:0000313" key="3">
    <source>
        <dbReference type="Proteomes" id="UP000637074"/>
    </source>
</evidence>